<feature type="compositionally biased region" description="Low complexity" evidence="1">
    <location>
        <begin position="240"/>
        <end position="249"/>
    </location>
</feature>
<feature type="region of interest" description="Disordered" evidence="1">
    <location>
        <begin position="60"/>
        <end position="103"/>
    </location>
</feature>
<comment type="caution">
    <text evidence="2">The sequence shown here is derived from an EMBL/GenBank/DDBJ whole genome shotgun (WGS) entry which is preliminary data.</text>
</comment>
<dbReference type="InterPro" id="IPR012337">
    <property type="entry name" value="RNaseH-like_sf"/>
</dbReference>
<dbReference type="SUPFAM" id="SSF53098">
    <property type="entry name" value="Ribonuclease H-like"/>
    <property type="match status" value="1"/>
</dbReference>
<sequence length="912" mass="99891">MPLSESALGALLVARETFIEEETYKIPDFKDVVETHTVEGTPERVAWDAHILALTDALEDNKPIPEAPGSTSTAASAGSGKKKKASPAAGAAESEQQKRHTQIRFQRKLDLEGAPAAGEVGPARVPKQQVGRKRDTLVDDLIIEETELGKKDKEIIVVYCIACDNRTAYRNPARIKEHALQCPEVASLFPTVYAKLVQANADRGNGAVPPPKVRTKQKGGIVPGNSLPEMEVDEPRADSSRPSVDGSGSSTVKEYFSPLKMTDARQALLDLALFQLVICAALPFSFVENPWLINFLLIAAPNYVTPDRSAFFIRLITEQLSAFMLALQKFLSHRVHLTLSFDGWSSRAHDEIYTFHTTLPSRRSFLTAGHVFKGVSVTAGALFEVVEKRIFSMFAAVSYSAVVGDGAANVRAGKRLISAKYIWILNIYDPCHNLNLFLKDLGKIFEAELGIISAISNFFGQSNLGTAQLAFERARQGITTGMKSASETRFGTTYIQALAVKLCMPALVACVAAGTITFATKATKRLIPYLTPGATHYGFLAQLDCMVKLFEAGANGITALEGQNTTCADVFYVWVTLAWHLNKLLGDLNAGLVSYRGKVIEVYNARFDQMMTESSHGIFLFAYFLHPLYFQHGSLKLVMPVLKEGEKFDPEKYPELFKKLRASAPAILKGEQIRTGKKSKNDAERMTDQLVRWAVGLPPFHQRVYAVAGDSPLEYWKGLQRDSNADILATVAIIVFSIMPSELCDERTASLLGSMTPEHLIATAQLSQWYKFGLTEGNYTHSAAANVKVSDVGSSSTVASTPSLLDLLNDDDVAPQDVDREALEQALFNQPDPYDLAETDRVDSSINSNTLPVATVIRSSTHWAVEDFIRLDSEPLKKLIAPGKKKDVGEMAPSQAATEAVPATDEDWDVDD</sequence>
<gene>
    <name evidence="2" type="ORF">R3P38DRAFT_3516264</name>
</gene>
<evidence type="ECO:0000313" key="3">
    <source>
        <dbReference type="Proteomes" id="UP001362999"/>
    </source>
</evidence>
<keyword evidence="3" id="KW-1185">Reference proteome</keyword>
<dbReference type="AlphaFoldDB" id="A0AAW0BSG9"/>
<feature type="region of interest" description="Disordered" evidence="1">
    <location>
        <begin position="204"/>
        <end position="249"/>
    </location>
</feature>
<organism evidence="2 3">
    <name type="scientific">Favolaschia claudopus</name>
    <dbReference type="NCBI Taxonomy" id="2862362"/>
    <lineage>
        <taxon>Eukaryota</taxon>
        <taxon>Fungi</taxon>
        <taxon>Dikarya</taxon>
        <taxon>Basidiomycota</taxon>
        <taxon>Agaricomycotina</taxon>
        <taxon>Agaricomycetes</taxon>
        <taxon>Agaricomycetidae</taxon>
        <taxon>Agaricales</taxon>
        <taxon>Marasmiineae</taxon>
        <taxon>Mycenaceae</taxon>
        <taxon>Favolaschia</taxon>
    </lineage>
</organism>
<dbReference type="Proteomes" id="UP001362999">
    <property type="component" value="Unassembled WGS sequence"/>
</dbReference>
<evidence type="ECO:0008006" key="4">
    <source>
        <dbReference type="Google" id="ProtNLM"/>
    </source>
</evidence>
<evidence type="ECO:0000256" key="1">
    <source>
        <dbReference type="SAM" id="MobiDB-lite"/>
    </source>
</evidence>
<feature type="compositionally biased region" description="Low complexity" evidence="1">
    <location>
        <begin position="67"/>
        <end position="79"/>
    </location>
</feature>
<proteinExistence type="predicted"/>
<name>A0AAW0BSG9_9AGAR</name>
<feature type="region of interest" description="Disordered" evidence="1">
    <location>
        <begin position="884"/>
        <end position="912"/>
    </location>
</feature>
<dbReference type="EMBL" id="JAWWNJ010000027">
    <property type="protein sequence ID" value="KAK7029203.1"/>
    <property type="molecule type" value="Genomic_DNA"/>
</dbReference>
<accession>A0AAW0BSG9</accession>
<evidence type="ECO:0000313" key="2">
    <source>
        <dbReference type="EMBL" id="KAK7029203.1"/>
    </source>
</evidence>
<reference evidence="2 3" key="1">
    <citation type="journal article" date="2024" name="J Genomics">
        <title>Draft genome sequencing and assembly of Favolaschia claudopus CIRM-BRFM 2984 isolated from oak limbs.</title>
        <authorList>
            <person name="Navarro D."/>
            <person name="Drula E."/>
            <person name="Chaduli D."/>
            <person name="Cazenave R."/>
            <person name="Ahrendt S."/>
            <person name="Wang J."/>
            <person name="Lipzen A."/>
            <person name="Daum C."/>
            <person name="Barry K."/>
            <person name="Grigoriev I.V."/>
            <person name="Favel A."/>
            <person name="Rosso M.N."/>
            <person name="Martin F."/>
        </authorList>
    </citation>
    <scope>NUCLEOTIDE SEQUENCE [LARGE SCALE GENOMIC DNA]</scope>
    <source>
        <strain evidence="2 3">CIRM-BRFM 2984</strain>
    </source>
</reference>
<protein>
    <recommendedName>
        <fullName evidence="4">DUF659 domain-containing protein</fullName>
    </recommendedName>
</protein>